<comment type="caution">
    <text evidence="2">The sequence shown here is derived from an EMBL/GenBank/DDBJ whole genome shotgun (WGS) entry which is preliminary data.</text>
</comment>
<gene>
    <name evidence="2" type="ORF">OY187_29390</name>
</gene>
<evidence type="ECO:0000259" key="1">
    <source>
        <dbReference type="Pfam" id="PF09722"/>
    </source>
</evidence>
<dbReference type="Proteomes" id="UP001084650">
    <property type="component" value="Unassembled WGS sequence"/>
</dbReference>
<accession>A0ABT4HPP3</accession>
<evidence type="ECO:0000313" key="2">
    <source>
        <dbReference type="EMBL" id="MCZ0732174.1"/>
    </source>
</evidence>
<dbReference type="Pfam" id="PF09722">
    <property type="entry name" value="Xre_MbcA_ParS_C"/>
    <property type="match status" value="1"/>
</dbReference>
<feature type="domain" description="Antitoxin Xre/MbcA/ParS-like toxin-binding" evidence="1">
    <location>
        <begin position="63"/>
        <end position="110"/>
    </location>
</feature>
<reference evidence="2" key="1">
    <citation type="submission" date="2022-12" db="EMBL/GenBank/DDBJ databases">
        <title>Whole genome sequence of Mycolicibacterium iranicum strain SBH312.</title>
        <authorList>
            <person name="Jani J."/>
            <person name="Arifin Mustapha Z."/>
            <person name="Ahmed K."/>
            <person name="Kai Ling C."/>
        </authorList>
    </citation>
    <scope>NUCLEOTIDE SEQUENCE</scope>
    <source>
        <strain evidence="2">SBH312</strain>
    </source>
</reference>
<proteinExistence type="predicted"/>
<dbReference type="InterPro" id="IPR024467">
    <property type="entry name" value="Xre/MbcA/ParS-like_toxin-bd"/>
</dbReference>
<dbReference type="EMBL" id="JAPQYE010000025">
    <property type="protein sequence ID" value="MCZ0732174.1"/>
    <property type="molecule type" value="Genomic_DNA"/>
</dbReference>
<dbReference type="RefSeq" id="WP_268787940.1">
    <property type="nucleotide sequence ID" value="NZ_JAPQYE010000025.1"/>
</dbReference>
<organism evidence="2 3">
    <name type="scientific">Mycolicibacterium iranicum</name>
    <name type="common">Mycobacterium iranicum</name>
    <dbReference type="NCBI Taxonomy" id="912594"/>
    <lineage>
        <taxon>Bacteria</taxon>
        <taxon>Bacillati</taxon>
        <taxon>Actinomycetota</taxon>
        <taxon>Actinomycetes</taxon>
        <taxon>Mycobacteriales</taxon>
        <taxon>Mycobacteriaceae</taxon>
        <taxon>Mycolicibacterium</taxon>
    </lineage>
</organism>
<name>A0ABT4HPP3_MYCIR</name>
<evidence type="ECO:0000313" key="3">
    <source>
        <dbReference type="Proteomes" id="UP001084650"/>
    </source>
</evidence>
<protein>
    <submittedName>
        <fullName evidence="2">DUF2384 domain-containing protein</fullName>
    </submittedName>
</protein>
<keyword evidence="3" id="KW-1185">Reference proteome</keyword>
<sequence length="113" mass="12295">MGANALASTVSSAIERLGLTYEEVGDIVDASARSVARWTSGQVVPQRLNKQRLIELAYVADALAEVLPQDQANVWMFSPNRLLAHAKPADLVRDGEYQRVLALIDAMAEGIFV</sequence>